<name>A0A0E9WE32_ANGAN</name>
<sequence length="25" mass="2896">MFRCTFLKWVSKQTISDVGSYGLQT</sequence>
<dbReference type="AlphaFoldDB" id="A0A0E9WE32"/>
<accession>A0A0E9WE32</accession>
<protein>
    <submittedName>
        <fullName evidence="1">Uncharacterized protein</fullName>
    </submittedName>
</protein>
<dbReference type="EMBL" id="GBXM01019960">
    <property type="protein sequence ID" value="JAH88617.1"/>
    <property type="molecule type" value="Transcribed_RNA"/>
</dbReference>
<reference evidence="1" key="2">
    <citation type="journal article" date="2015" name="Fish Shellfish Immunol.">
        <title>Early steps in the European eel (Anguilla anguilla)-Vibrio vulnificus interaction in the gills: Role of the RtxA13 toxin.</title>
        <authorList>
            <person name="Callol A."/>
            <person name="Pajuelo D."/>
            <person name="Ebbesson L."/>
            <person name="Teles M."/>
            <person name="MacKenzie S."/>
            <person name="Amaro C."/>
        </authorList>
    </citation>
    <scope>NUCLEOTIDE SEQUENCE</scope>
</reference>
<evidence type="ECO:0000313" key="1">
    <source>
        <dbReference type="EMBL" id="JAH88617.1"/>
    </source>
</evidence>
<reference evidence="1" key="1">
    <citation type="submission" date="2014-11" db="EMBL/GenBank/DDBJ databases">
        <authorList>
            <person name="Amaro Gonzalez C."/>
        </authorList>
    </citation>
    <scope>NUCLEOTIDE SEQUENCE</scope>
</reference>
<proteinExistence type="predicted"/>
<organism evidence="1">
    <name type="scientific">Anguilla anguilla</name>
    <name type="common">European freshwater eel</name>
    <name type="synonym">Muraena anguilla</name>
    <dbReference type="NCBI Taxonomy" id="7936"/>
    <lineage>
        <taxon>Eukaryota</taxon>
        <taxon>Metazoa</taxon>
        <taxon>Chordata</taxon>
        <taxon>Craniata</taxon>
        <taxon>Vertebrata</taxon>
        <taxon>Euteleostomi</taxon>
        <taxon>Actinopterygii</taxon>
        <taxon>Neopterygii</taxon>
        <taxon>Teleostei</taxon>
        <taxon>Anguilliformes</taxon>
        <taxon>Anguillidae</taxon>
        <taxon>Anguilla</taxon>
    </lineage>
</organism>